<keyword evidence="1" id="KW-1133">Transmembrane helix</keyword>
<evidence type="ECO:0000259" key="2">
    <source>
        <dbReference type="Pfam" id="PF06724"/>
    </source>
</evidence>
<dbReference type="OrthoDB" id="5702018at2"/>
<keyword evidence="4" id="KW-1185">Reference proteome</keyword>
<reference evidence="3 4" key="1">
    <citation type="submission" date="2017-03" db="EMBL/GenBank/DDBJ databases">
        <authorList>
            <person name="Afonso C.L."/>
            <person name="Miller P.J."/>
            <person name="Scott M.A."/>
            <person name="Spackman E."/>
            <person name="Goraichik I."/>
            <person name="Dimitrov K.M."/>
            <person name="Suarez D.L."/>
            <person name="Swayne D.E."/>
        </authorList>
    </citation>
    <scope>NUCLEOTIDE SEQUENCE [LARGE SCALE GENOMIC DNA]</scope>
    <source>
        <strain evidence="3 4">CECT 7751</strain>
    </source>
</reference>
<feature type="transmembrane region" description="Helical" evidence="1">
    <location>
        <begin position="145"/>
        <end position="166"/>
    </location>
</feature>
<keyword evidence="1" id="KW-0472">Membrane</keyword>
<dbReference type="RefSeq" id="WP_085887400.1">
    <property type="nucleotide sequence ID" value="NZ_FWFN01000003.1"/>
</dbReference>
<evidence type="ECO:0000256" key="1">
    <source>
        <dbReference type="SAM" id="Phobius"/>
    </source>
</evidence>
<feature type="transmembrane region" description="Helical" evidence="1">
    <location>
        <begin position="232"/>
        <end position="253"/>
    </location>
</feature>
<name>A0A1X6YYT3_9RHOB</name>
<feature type="domain" description="DUF1206" evidence="2">
    <location>
        <begin position="98"/>
        <end position="167"/>
    </location>
</feature>
<feature type="transmembrane region" description="Helical" evidence="1">
    <location>
        <begin position="186"/>
        <end position="210"/>
    </location>
</feature>
<organism evidence="3 4">
    <name type="scientific">Pseudooceanicola marinus</name>
    <dbReference type="NCBI Taxonomy" id="396013"/>
    <lineage>
        <taxon>Bacteria</taxon>
        <taxon>Pseudomonadati</taxon>
        <taxon>Pseudomonadota</taxon>
        <taxon>Alphaproteobacteria</taxon>
        <taxon>Rhodobacterales</taxon>
        <taxon>Paracoccaceae</taxon>
        <taxon>Pseudooceanicola</taxon>
    </lineage>
</organism>
<keyword evidence="1" id="KW-0812">Transmembrane</keyword>
<dbReference type="Proteomes" id="UP000193963">
    <property type="component" value="Unassembled WGS sequence"/>
</dbReference>
<dbReference type="InterPro" id="IPR009597">
    <property type="entry name" value="DUF1206"/>
</dbReference>
<dbReference type="AlphaFoldDB" id="A0A1X6YYT3"/>
<feature type="domain" description="DUF1206" evidence="2">
    <location>
        <begin position="189"/>
        <end position="258"/>
    </location>
</feature>
<gene>
    <name evidence="3" type="ORF">PSM7751_01508</name>
</gene>
<dbReference type="Pfam" id="PF06724">
    <property type="entry name" value="DUF1206"/>
    <property type="match status" value="3"/>
</dbReference>
<evidence type="ECO:0000313" key="3">
    <source>
        <dbReference type="EMBL" id="SLN35735.1"/>
    </source>
</evidence>
<feature type="transmembrane region" description="Helical" evidence="1">
    <location>
        <begin position="60"/>
        <end position="78"/>
    </location>
</feature>
<evidence type="ECO:0000313" key="4">
    <source>
        <dbReference type="Proteomes" id="UP000193963"/>
    </source>
</evidence>
<protein>
    <recommendedName>
        <fullName evidence="2">DUF1206 domain-containing protein</fullName>
    </recommendedName>
</protein>
<feature type="transmembrane region" description="Helical" evidence="1">
    <location>
        <begin position="98"/>
        <end position="119"/>
    </location>
</feature>
<feature type="domain" description="DUF1206" evidence="2">
    <location>
        <begin position="16"/>
        <end position="80"/>
    </location>
</feature>
<sequence length="287" mass="29636">MSQSRAPAWVVPLMRFGYGARGITYILLGGLVLSAALTGGQAGSTSTALAQLKGQPFGDLMLGAMALGLLAYALWRLICAGMDLERRGTDAEGIVARLGQAISGAIAAGLAVTAARLALGSASGSGGQGTTTLASWLLQQPMGKWLVIAVGVVTIGAGGYYAIKALKEKYKDHMRATATSEKLDPVVKAGLIAHGVVIALIGGFLAYAGWTSDASEAQGMTQAFETVRAQPFGQVLLGVLALGLLGFAVYCFVEARYRIVPARAGDDVTTLAHRAKREGRRAAARLG</sequence>
<dbReference type="EMBL" id="FWFN01000003">
    <property type="protein sequence ID" value="SLN35735.1"/>
    <property type="molecule type" value="Genomic_DNA"/>
</dbReference>
<accession>A0A1X6YYT3</accession>
<proteinExistence type="predicted"/>